<protein>
    <submittedName>
        <fullName evidence="8">Cell cycle checkpoint protein RAD17</fullName>
    </submittedName>
</protein>
<feature type="region of interest" description="Disordered" evidence="7">
    <location>
        <begin position="157"/>
        <end position="183"/>
    </location>
</feature>
<accession>A0A5C6N1G1</accession>
<comment type="subcellular location">
    <subcellularLocation>
        <location evidence="1">Nucleus</location>
    </subcellularLocation>
</comment>
<sequence length="201" mass="22994">MSGEVFNLYLHQNYLDFFSEVDDVAQASKYQSDADLLAANWMTRSTMRDYGSSVATRGILYSNTRHTSVGFRPLYKPNWLLVNKNHQENCLAAQSLFGSFCLTPVSLQTELLPYLPKLSNPLRNQAQLRFINDVAQMSLRRFPCRLKLETLTDKDPGELKIDAEEEQEDKQCQDGAEAPHPVTDHILLDEEDLIIDEYDSD</sequence>
<evidence type="ECO:0000256" key="4">
    <source>
        <dbReference type="ARBA" id="ARBA00022840"/>
    </source>
</evidence>
<keyword evidence="9" id="KW-1185">Reference proteome</keyword>
<dbReference type="EMBL" id="RHFK02000018">
    <property type="protein sequence ID" value="TWW61073.1"/>
    <property type="molecule type" value="Genomic_DNA"/>
</dbReference>
<comment type="caution">
    <text evidence="8">The sequence shown here is derived from an EMBL/GenBank/DDBJ whole genome shotgun (WGS) entry which is preliminary data.</text>
</comment>
<dbReference type="GO" id="GO:0033314">
    <property type="term" value="P:mitotic DNA replication checkpoint signaling"/>
    <property type="evidence" value="ECO:0007669"/>
    <property type="project" value="TreeGrafter"/>
</dbReference>
<dbReference type="GO" id="GO:0006281">
    <property type="term" value="P:DNA repair"/>
    <property type="evidence" value="ECO:0007669"/>
    <property type="project" value="InterPro"/>
</dbReference>
<keyword evidence="6" id="KW-0131">Cell cycle</keyword>
<evidence type="ECO:0000313" key="8">
    <source>
        <dbReference type="EMBL" id="TWW61073.1"/>
    </source>
</evidence>
<evidence type="ECO:0000256" key="1">
    <source>
        <dbReference type="ARBA" id="ARBA00004123"/>
    </source>
</evidence>
<evidence type="ECO:0000256" key="2">
    <source>
        <dbReference type="ARBA" id="ARBA00022741"/>
    </source>
</evidence>
<name>A0A5C6N1G1_9TELE</name>
<keyword evidence="5" id="KW-0539">Nucleus</keyword>
<dbReference type="GO" id="GO:0005634">
    <property type="term" value="C:nucleus"/>
    <property type="evidence" value="ECO:0007669"/>
    <property type="project" value="UniProtKB-SubCell"/>
</dbReference>
<proteinExistence type="predicted"/>
<dbReference type="InterPro" id="IPR004582">
    <property type="entry name" value="Checkpoint_prot_Rad17_Rad24"/>
</dbReference>
<evidence type="ECO:0000256" key="7">
    <source>
        <dbReference type="SAM" id="MobiDB-lite"/>
    </source>
</evidence>
<keyword evidence="3" id="KW-0227">DNA damage</keyword>
<dbReference type="Proteomes" id="UP000324091">
    <property type="component" value="Chromosome 5"/>
</dbReference>
<dbReference type="PANTHER" id="PTHR12172">
    <property type="entry name" value="CELL CYCLE CHECKPOINT PROTEIN RAD17"/>
    <property type="match status" value="1"/>
</dbReference>
<dbReference type="GO" id="GO:0005524">
    <property type="term" value="F:ATP binding"/>
    <property type="evidence" value="ECO:0007669"/>
    <property type="project" value="UniProtKB-KW"/>
</dbReference>
<evidence type="ECO:0000256" key="5">
    <source>
        <dbReference type="ARBA" id="ARBA00023242"/>
    </source>
</evidence>
<dbReference type="GO" id="GO:0003682">
    <property type="term" value="F:chromatin binding"/>
    <property type="evidence" value="ECO:0007669"/>
    <property type="project" value="TreeGrafter"/>
</dbReference>
<evidence type="ECO:0000313" key="9">
    <source>
        <dbReference type="Proteomes" id="UP000324091"/>
    </source>
</evidence>
<organism evidence="8 9">
    <name type="scientific">Takifugu flavidus</name>
    <name type="common">sansaifugu</name>
    <dbReference type="NCBI Taxonomy" id="433684"/>
    <lineage>
        <taxon>Eukaryota</taxon>
        <taxon>Metazoa</taxon>
        <taxon>Chordata</taxon>
        <taxon>Craniata</taxon>
        <taxon>Vertebrata</taxon>
        <taxon>Euteleostomi</taxon>
        <taxon>Actinopterygii</taxon>
        <taxon>Neopterygii</taxon>
        <taxon>Teleostei</taxon>
        <taxon>Neoteleostei</taxon>
        <taxon>Acanthomorphata</taxon>
        <taxon>Eupercaria</taxon>
        <taxon>Tetraodontiformes</taxon>
        <taxon>Tetradontoidea</taxon>
        <taxon>Tetraodontidae</taxon>
        <taxon>Takifugu</taxon>
    </lineage>
</organism>
<keyword evidence="2" id="KW-0547">Nucleotide-binding</keyword>
<dbReference type="GO" id="GO:0000077">
    <property type="term" value="P:DNA damage checkpoint signaling"/>
    <property type="evidence" value="ECO:0007669"/>
    <property type="project" value="TreeGrafter"/>
</dbReference>
<evidence type="ECO:0000256" key="3">
    <source>
        <dbReference type="ARBA" id="ARBA00022763"/>
    </source>
</evidence>
<reference evidence="8 9" key="1">
    <citation type="submission" date="2019-04" db="EMBL/GenBank/DDBJ databases">
        <title>Chromosome genome assembly for Takifugu flavidus.</title>
        <authorList>
            <person name="Xiao S."/>
        </authorList>
    </citation>
    <scope>NUCLEOTIDE SEQUENCE [LARGE SCALE GENOMIC DNA]</scope>
    <source>
        <strain evidence="8">HTHZ2018</strain>
        <tissue evidence="8">Muscle</tissue>
    </source>
</reference>
<dbReference type="GO" id="GO:0003689">
    <property type="term" value="F:DNA clamp loader activity"/>
    <property type="evidence" value="ECO:0007669"/>
    <property type="project" value="TreeGrafter"/>
</dbReference>
<gene>
    <name evidence="8" type="ORF">D4764_05G0011630</name>
</gene>
<dbReference type="AlphaFoldDB" id="A0A5C6N1G1"/>
<dbReference type="PANTHER" id="PTHR12172:SF0">
    <property type="entry name" value="CELL CYCLE CHECKPOINT PROTEIN RAD17"/>
    <property type="match status" value="1"/>
</dbReference>
<evidence type="ECO:0000256" key="6">
    <source>
        <dbReference type="ARBA" id="ARBA00023306"/>
    </source>
</evidence>
<keyword evidence="4" id="KW-0067">ATP-binding</keyword>